<proteinExistence type="predicted"/>
<evidence type="ECO:0000313" key="4">
    <source>
        <dbReference type="Proteomes" id="UP000215914"/>
    </source>
</evidence>
<sequence>MQKHKRNKLWRKRKRQHAGEMLAKEHERFNQVDQEGNEWRAREIAKETAKRKVEKMKEIAKQKANEEIRRLESELELLLIVEKLQELQSISQKLTKQETLSK</sequence>
<dbReference type="InterPro" id="IPR052831">
    <property type="entry name" value="Apoptosis_promoter"/>
</dbReference>
<dbReference type="STRING" id="4232.A0A251V0K8"/>
<name>A0A251V0K8_HELAN</name>
<evidence type="ECO:0000313" key="3">
    <source>
        <dbReference type="EMBL" id="OTG28131.1"/>
    </source>
</evidence>
<feature type="compositionally biased region" description="Basic residues" evidence="2">
    <location>
        <begin position="1"/>
        <end position="16"/>
    </location>
</feature>
<protein>
    <submittedName>
        <fullName evidence="3">Uncharacterized protein</fullName>
    </submittedName>
</protein>
<dbReference type="EMBL" id="CM007893">
    <property type="protein sequence ID" value="OTG28131.1"/>
    <property type="molecule type" value="Genomic_DNA"/>
</dbReference>
<dbReference type="AlphaFoldDB" id="A0A251V0K8"/>
<evidence type="ECO:0000256" key="2">
    <source>
        <dbReference type="SAM" id="MobiDB-lite"/>
    </source>
</evidence>
<feature type="coiled-coil region" evidence="1">
    <location>
        <begin position="46"/>
        <end position="81"/>
    </location>
</feature>
<feature type="region of interest" description="Disordered" evidence="2">
    <location>
        <begin position="1"/>
        <end position="28"/>
    </location>
</feature>
<dbReference type="Proteomes" id="UP000215914">
    <property type="component" value="Chromosome 4"/>
</dbReference>
<keyword evidence="1" id="KW-0175">Coiled coil</keyword>
<accession>A0A251V0K8</accession>
<evidence type="ECO:0000256" key="1">
    <source>
        <dbReference type="SAM" id="Coils"/>
    </source>
</evidence>
<dbReference type="PANTHER" id="PTHR48190">
    <property type="entry name" value="PROGRAMMED CELL DEATH PROTEIN 7"/>
    <property type="match status" value="1"/>
</dbReference>
<dbReference type="InParanoid" id="A0A251V0K8"/>
<reference evidence="4" key="1">
    <citation type="journal article" date="2017" name="Nature">
        <title>The sunflower genome provides insights into oil metabolism, flowering and Asterid evolution.</title>
        <authorList>
            <person name="Badouin H."/>
            <person name="Gouzy J."/>
            <person name="Grassa C.J."/>
            <person name="Murat F."/>
            <person name="Staton S.E."/>
            <person name="Cottret L."/>
            <person name="Lelandais-Briere C."/>
            <person name="Owens G.L."/>
            <person name="Carrere S."/>
            <person name="Mayjonade B."/>
            <person name="Legrand L."/>
            <person name="Gill N."/>
            <person name="Kane N.C."/>
            <person name="Bowers J.E."/>
            <person name="Hubner S."/>
            <person name="Bellec A."/>
            <person name="Berard A."/>
            <person name="Berges H."/>
            <person name="Blanchet N."/>
            <person name="Boniface M.C."/>
            <person name="Brunel D."/>
            <person name="Catrice O."/>
            <person name="Chaidir N."/>
            <person name="Claudel C."/>
            <person name="Donnadieu C."/>
            <person name="Faraut T."/>
            <person name="Fievet G."/>
            <person name="Helmstetter N."/>
            <person name="King M."/>
            <person name="Knapp S.J."/>
            <person name="Lai Z."/>
            <person name="Le Paslier M.C."/>
            <person name="Lippi Y."/>
            <person name="Lorenzon L."/>
            <person name="Mandel J.R."/>
            <person name="Marage G."/>
            <person name="Marchand G."/>
            <person name="Marquand E."/>
            <person name="Bret-Mestries E."/>
            <person name="Morien E."/>
            <person name="Nambeesan S."/>
            <person name="Nguyen T."/>
            <person name="Pegot-Espagnet P."/>
            <person name="Pouilly N."/>
            <person name="Raftis F."/>
            <person name="Sallet E."/>
            <person name="Schiex T."/>
            <person name="Thomas J."/>
            <person name="Vandecasteele C."/>
            <person name="Vares D."/>
            <person name="Vear F."/>
            <person name="Vautrin S."/>
            <person name="Crespi M."/>
            <person name="Mangin B."/>
            <person name="Burke J.M."/>
            <person name="Salse J."/>
            <person name="Munos S."/>
            <person name="Vincourt P."/>
            <person name="Rieseberg L.H."/>
            <person name="Langlade N.B."/>
        </authorList>
    </citation>
    <scope>NUCLEOTIDE SEQUENCE [LARGE SCALE GENOMIC DNA]</scope>
    <source>
        <strain evidence="4">cv. SF193</strain>
    </source>
</reference>
<keyword evidence="4" id="KW-1185">Reference proteome</keyword>
<gene>
    <name evidence="3" type="ORF">HannXRQ_Chr04g0107751</name>
</gene>
<organism evidence="3 4">
    <name type="scientific">Helianthus annuus</name>
    <name type="common">Common sunflower</name>
    <dbReference type="NCBI Taxonomy" id="4232"/>
    <lineage>
        <taxon>Eukaryota</taxon>
        <taxon>Viridiplantae</taxon>
        <taxon>Streptophyta</taxon>
        <taxon>Embryophyta</taxon>
        <taxon>Tracheophyta</taxon>
        <taxon>Spermatophyta</taxon>
        <taxon>Magnoliopsida</taxon>
        <taxon>eudicotyledons</taxon>
        <taxon>Gunneridae</taxon>
        <taxon>Pentapetalae</taxon>
        <taxon>asterids</taxon>
        <taxon>campanulids</taxon>
        <taxon>Asterales</taxon>
        <taxon>Asteraceae</taxon>
        <taxon>Asteroideae</taxon>
        <taxon>Heliantheae alliance</taxon>
        <taxon>Heliantheae</taxon>
        <taxon>Helianthus</taxon>
    </lineage>
</organism>
<dbReference type="PANTHER" id="PTHR48190:SF2">
    <property type="entry name" value="PROGRAMMED CELL DEATH PROTEIN 7"/>
    <property type="match status" value="1"/>
</dbReference>